<organism evidence="2">
    <name type="scientific">marine metagenome</name>
    <dbReference type="NCBI Taxonomy" id="408172"/>
    <lineage>
        <taxon>unclassified sequences</taxon>
        <taxon>metagenomes</taxon>
        <taxon>ecological metagenomes</taxon>
    </lineage>
</organism>
<dbReference type="PROSITE" id="PS51257">
    <property type="entry name" value="PROKAR_LIPOPROTEIN"/>
    <property type="match status" value="1"/>
</dbReference>
<evidence type="ECO:0000313" key="2">
    <source>
        <dbReference type="EMBL" id="SVD68443.1"/>
    </source>
</evidence>
<proteinExistence type="predicted"/>
<protein>
    <recommendedName>
        <fullName evidence="1">Lipoyl-binding domain-containing protein</fullName>
    </recommendedName>
</protein>
<dbReference type="Gene3D" id="1.10.287.470">
    <property type="entry name" value="Helix hairpin bin"/>
    <property type="match status" value="1"/>
</dbReference>
<dbReference type="GO" id="GO:0015562">
    <property type="term" value="F:efflux transmembrane transporter activity"/>
    <property type="evidence" value="ECO:0007669"/>
    <property type="project" value="TreeGrafter"/>
</dbReference>
<dbReference type="GO" id="GO:1990281">
    <property type="term" value="C:efflux pump complex"/>
    <property type="evidence" value="ECO:0007669"/>
    <property type="project" value="TreeGrafter"/>
</dbReference>
<name>A0A382XBT7_9ZZZZ</name>
<dbReference type="InterPro" id="IPR000089">
    <property type="entry name" value="Biotin_lipoyl"/>
</dbReference>
<feature type="non-terminal residue" evidence="2">
    <location>
        <position position="168"/>
    </location>
</feature>
<evidence type="ECO:0000259" key="1">
    <source>
        <dbReference type="Pfam" id="PF00364"/>
    </source>
</evidence>
<dbReference type="EMBL" id="UINC01166468">
    <property type="protein sequence ID" value="SVD68443.1"/>
    <property type="molecule type" value="Genomic_DNA"/>
</dbReference>
<gene>
    <name evidence="2" type="ORF">METZ01_LOCUS421297</name>
</gene>
<sequence length="168" mass="18303">MTNLHIRLKRSVLMICMAVACAAWTGCDSVADGDETSPSNADSNTAHADSALTDTMATDSTDVDLPDSVPVEIASAQRGDISSYLMFSSTIATEAAVEIHPETSGRVEAVLVEEGDHVEAGQILVKLDDEQVLIEERESEVELNHLEGGYKRTEEMFRRRLISTQAYE</sequence>
<accession>A0A382XBT7</accession>
<dbReference type="Pfam" id="PF00364">
    <property type="entry name" value="Biotin_lipoyl"/>
    <property type="match status" value="1"/>
</dbReference>
<feature type="domain" description="Lipoyl-binding" evidence="1">
    <location>
        <begin position="96"/>
        <end position="127"/>
    </location>
</feature>
<reference evidence="2" key="1">
    <citation type="submission" date="2018-05" db="EMBL/GenBank/DDBJ databases">
        <authorList>
            <person name="Lanie J.A."/>
            <person name="Ng W.-L."/>
            <person name="Kazmierczak K.M."/>
            <person name="Andrzejewski T.M."/>
            <person name="Davidsen T.M."/>
            <person name="Wayne K.J."/>
            <person name="Tettelin H."/>
            <person name="Glass J.I."/>
            <person name="Rusch D."/>
            <person name="Podicherti R."/>
            <person name="Tsui H.-C.T."/>
            <person name="Winkler M.E."/>
        </authorList>
    </citation>
    <scope>NUCLEOTIDE SEQUENCE</scope>
</reference>
<dbReference type="SUPFAM" id="SSF111369">
    <property type="entry name" value="HlyD-like secretion proteins"/>
    <property type="match status" value="1"/>
</dbReference>
<dbReference type="PANTHER" id="PTHR30469:SF15">
    <property type="entry name" value="HLYD FAMILY OF SECRETION PROTEINS"/>
    <property type="match status" value="1"/>
</dbReference>
<dbReference type="AlphaFoldDB" id="A0A382XBT7"/>
<dbReference type="PANTHER" id="PTHR30469">
    <property type="entry name" value="MULTIDRUG RESISTANCE PROTEIN MDTA"/>
    <property type="match status" value="1"/>
</dbReference>
<dbReference type="Gene3D" id="2.40.50.100">
    <property type="match status" value="1"/>
</dbReference>